<dbReference type="OrthoDB" id="9766487at2"/>
<reference evidence="11" key="1">
    <citation type="journal article" date="2010" name="ISME J.">
        <title>The complete genome sequence of the algal symbiont Dinoroseobacter shibae: a hitchhiker's guide to life in the sea.</title>
        <authorList>
            <person name="Wagner-Dobler I."/>
            <person name="Ballhausen B."/>
            <person name="Berger M."/>
            <person name="Brinkhoff T."/>
            <person name="Buchholz I."/>
            <person name="Bunk B."/>
            <person name="Cypionka H."/>
            <person name="Daniel R."/>
            <person name="Drepper T."/>
            <person name="Gerdts G."/>
            <person name="Hahnke S."/>
            <person name="Han C."/>
            <person name="Jahn D."/>
            <person name="Kalhoefer D."/>
            <person name="Kiss H."/>
            <person name="Klenk H.P."/>
            <person name="Kyrpides N."/>
            <person name="Liebl W."/>
            <person name="Liesegang H."/>
            <person name="Meincke L."/>
            <person name="Pati A."/>
            <person name="Petersen J."/>
            <person name="Piekarski T."/>
            <person name="Pommerenke C."/>
            <person name="Pradella S."/>
            <person name="Pukall R."/>
            <person name="Rabus R."/>
            <person name="Stackebrandt E."/>
            <person name="Thole S."/>
            <person name="Thompson L."/>
            <person name="Tielen P."/>
            <person name="Tomasch J."/>
            <person name="von Jan M."/>
            <person name="Wanphrut N."/>
            <person name="Wichels A."/>
            <person name="Zech H."/>
            <person name="Simon M."/>
        </authorList>
    </citation>
    <scope>NUCLEOTIDE SEQUENCE [LARGE SCALE GENOMIC DNA]</scope>
    <source>
        <strain evidence="11">DSM 16493 / NCIMB 14021 / DFL 12</strain>
    </source>
</reference>
<dbReference type="PANTHER" id="PTHR11804:SF5">
    <property type="entry name" value="OLIGOENDOPEPTIDASE F"/>
    <property type="match status" value="1"/>
</dbReference>
<dbReference type="SUPFAM" id="SSF55486">
    <property type="entry name" value="Metalloproteases ('zincins'), catalytic domain"/>
    <property type="match status" value="1"/>
</dbReference>
<dbReference type="Gene3D" id="1.10.1370.20">
    <property type="entry name" value="Oligoendopeptidase f, C-terminal domain"/>
    <property type="match status" value="1"/>
</dbReference>
<dbReference type="Pfam" id="PF08439">
    <property type="entry name" value="Peptidase_M3_N"/>
    <property type="match status" value="1"/>
</dbReference>
<dbReference type="Proteomes" id="UP000006833">
    <property type="component" value="Chromosome"/>
</dbReference>
<keyword evidence="11" id="KW-1185">Reference proteome</keyword>
<keyword evidence="2 6" id="KW-0479">Metal-binding</keyword>
<proteinExistence type="inferred from homology"/>
<keyword evidence="1 6" id="KW-0645">Protease</keyword>
<evidence type="ECO:0000256" key="1">
    <source>
        <dbReference type="ARBA" id="ARBA00022670"/>
    </source>
</evidence>
<dbReference type="CDD" id="cd09610">
    <property type="entry name" value="M3B_PepF"/>
    <property type="match status" value="1"/>
</dbReference>
<evidence type="ECO:0000259" key="8">
    <source>
        <dbReference type="Pfam" id="PF01432"/>
    </source>
</evidence>
<dbReference type="AlphaFoldDB" id="A8LI02"/>
<evidence type="ECO:0000256" key="6">
    <source>
        <dbReference type="RuleBase" id="RU003435"/>
    </source>
</evidence>
<keyword evidence="4 6" id="KW-0862">Zinc</keyword>
<dbReference type="Pfam" id="PF01432">
    <property type="entry name" value="Peptidase_M3"/>
    <property type="match status" value="1"/>
</dbReference>
<dbReference type="GO" id="GO:0006508">
    <property type="term" value="P:proteolysis"/>
    <property type="evidence" value="ECO:0007669"/>
    <property type="project" value="UniProtKB-KW"/>
</dbReference>
<dbReference type="GO" id="GO:0046872">
    <property type="term" value="F:metal ion binding"/>
    <property type="evidence" value="ECO:0007669"/>
    <property type="project" value="UniProtKB-UniRule"/>
</dbReference>
<dbReference type="InterPro" id="IPR013647">
    <property type="entry name" value="OligopepF_N_dom"/>
</dbReference>
<dbReference type="KEGG" id="dsh:Dshi_2603"/>
<dbReference type="InterPro" id="IPR001567">
    <property type="entry name" value="Pept_M3A_M3B_dom"/>
</dbReference>
<keyword evidence="5 6" id="KW-0482">Metalloprotease</keyword>
<dbReference type="InterPro" id="IPR042088">
    <property type="entry name" value="OligoPept_F_C"/>
</dbReference>
<accession>A8LI02</accession>
<name>A8LI02_DINSH</name>
<feature type="region of interest" description="Disordered" evidence="7">
    <location>
        <begin position="1"/>
        <end position="20"/>
    </location>
</feature>
<comment type="cofactor">
    <cofactor evidence="6">
        <name>Zn(2+)</name>
        <dbReference type="ChEBI" id="CHEBI:29105"/>
    </cofactor>
    <text evidence="6">Binds 1 zinc ion.</text>
</comment>
<protein>
    <submittedName>
        <fullName evidence="10">Oligoendopeptidase</fullName>
    </submittedName>
</protein>
<feature type="domain" description="Oligopeptidase F N-terminal" evidence="9">
    <location>
        <begin position="132"/>
        <end position="201"/>
    </location>
</feature>
<evidence type="ECO:0000256" key="5">
    <source>
        <dbReference type="ARBA" id="ARBA00023049"/>
    </source>
</evidence>
<dbReference type="EMBL" id="CP000830">
    <property type="protein sequence ID" value="ABV94336.1"/>
    <property type="molecule type" value="Genomic_DNA"/>
</dbReference>
<dbReference type="NCBIfam" id="TIGR02290">
    <property type="entry name" value="M3_fam_3"/>
    <property type="match status" value="1"/>
</dbReference>
<dbReference type="Gene3D" id="1.20.140.70">
    <property type="entry name" value="Oligopeptidase f, N-terminal domain"/>
    <property type="match status" value="1"/>
</dbReference>
<evidence type="ECO:0000256" key="4">
    <source>
        <dbReference type="ARBA" id="ARBA00022833"/>
    </source>
</evidence>
<keyword evidence="3 6" id="KW-0378">Hydrolase</keyword>
<comment type="similarity">
    <text evidence="6">Belongs to the peptidase M3 family.</text>
</comment>
<dbReference type="InterPro" id="IPR045090">
    <property type="entry name" value="Pept_M3A_M3B"/>
</dbReference>
<dbReference type="STRING" id="398580.Dshi_2603"/>
<gene>
    <name evidence="10" type="ordered locus">Dshi_2603</name>
</gene>
<dbReference type="RefSeq" id="WP_012179264.1">
    <property type="nucleotide sequence ID" value="NC_009952.1"/>
</dbReference>
<dbReference type="InterPro" id="IPR011977">
    <property type="entry name" value="Pept_M3B_clade3"/>
</dbReference>
<evidence type="ECO:0000259" key="9">
    <source>
        <dbReference type="Pfam" id="PF08439"/>
    </source>
</evidence>
<dbReference type="HOGENOM" id="CLU_021290_3_0_5"/>
<organism evidence="10 11">
    <name type="scientific">Dinoroseobacter shibae (strain DSM 16493 / NCIMB 14021 / DFL 12)</name>
    <dbReference type="NCBI Taxonomy" id="398580"/>
    <lineage>
        <taxon>Bacteria</taxon>
        <taxon>Pseudomonadati</taxon>
        <taxon>Pseudomonadota</taxon>
        <taxon>Alphaproteobacteria</taxon>
        <taxon>Rhodobacterales</taxon>
        <taxon>Roseobacteraceae</taxon>
        <taxon>Dinoroseobacter</taxon>
    </lineage>
</organism>
<dbReference type="eggNOG" id="COG1164">
    <property type="taxonomic scope" value="Bacteria"/>
</dbReference>
<dbReference type="GO" id="GO:0006518">
    <property type="term" value="P:peptide metabolic process"/>
    <property type="evidence" value="ECO:0007669"/>
    <property type="project" value="TreeGrafter"/>
</dbReference>
<sequence length="611" mass="68598">MHPLPFPAPTPLRDAATDTGGKNLGALPDWDLSDLYPAPDAPEIKRDMDWLEAACRDFAADYEGKLADLDAAGMLDCVLRYERIDTVSGRLMSYMGLRYYQNTTDAERAKAMADAQDKITTYTTPLVFYTLEINRLPDDHLDGLFAANADLARYKPIFDRLRAMKPYQLSDELEKFLHDSSTVGAAAWNRLFDETIAGMMFEVDGEAYNIEGTLNFLSEPERDKREAAARELAAQFGSQIKLFARVHNTLAKEKEITDRWRGLPTPQAGRHLANHVEPEVVEALRNAVVAAYPKLSHRYYALKAKWMGLDKMQVWDRNAPLPREDNRIVDWDEAKATVLEAYADFDPEMARIAEPFFDRGWIDAGVKPGKAPGAFAHPTVAEVHPYVMLNYLGKPRDVMTLAHELGHGVHQVLAAGQGELLSSTPLTLAETASVFGEMLTFRKLLDAAPDKATRKILLAGKVEDMINTVVRQIAFYDFECKLHDARKAGELTPDEIGDLWMSVQGESLGPVFEFMDGYETFWAYIPHFVHSPFYVYAYAFGDGLVNALYAVYEEGDPDFRTKYFDMLKAGGSKHHKDLLEPFGLDASDPAFWDKGLSMISGMIDELEAMED</sequence>
<evidence type="ECO:0000256" key="2">
    <source>
        <dbReference type="ARBA" id="ARBA00022723"/>
    </source>
</evidence>
<dbReference type="PANTHER" id="PTHR11804">
    <property type="entry name" value="PROTEASE M3 THIMET OLIGOPEPTIDASE-RELATED"/>
    <property type="match status" value="1"/>
</dbReference>
<feature type="domain" description="Peptidase M3A/M3B catalytic" evidence="8">
    <location>
        <begin position="218"/>
        <end position="596"/>
    </location>
</feature>
<dbReference type="GO" id="GO:0004222">
    <property type="term" value="F:metalloendopeptidase activity"/>
    <property type="evidence" value="ECO:0007669"/>
    <property type="project" value="InterPro"/>
</dbReference>
<evidence type="ECO:0000313" key="10">
    <source>
        <dbReference type="EMBL" id="ABV94336.1"/>
    </source>
</evidence>
<feature type="compositionally biased region" description="Pro residues" evidence="7">
    <location>
        <begin position="1"/>
        <end position="10"/>
    </location>
</feature>
<evidence type="ECO:0000256" key="3">
    <source>
        <dbReference type="ARBA" id="ARBA00022801"/>
    </source>
</evidence>
<evidence type="ECO:0000313" key="11">
    <source>
        <dbReference type="Proteomes" id="UP000006833"/>
    </source>
</evidence>
<evidence type="ECO:0000256" key="7">
    <source>
        <dbReference type="SAM" id="MobiDB-lite"/>
    </source>
</evidence>